<comment type="caution">
    <text evidence="12">The sequence shown here is derived from an EMBL/GenBank/DDBJ whole genome shotgun (WGS) entry which is preliminary data.</text>
</comment>
<evidence type="ECO:0000259" key="11">
    <source>
        <dbReference type="PROSITE" id="PS50835"/>
    </source>
</evidence>
<dbReference type="STRING" id="8496.A0A151MD60"/>
<keyword evidence="2 10" id="KW-0812">Transmembrane</keyword>
<evidence type="ECO:0000256" key="10">
    <source>
        <dbReference type="SAM" id="Phobius"/>
    </source>
</evidence>
<dbReference type="InterPro" id="IPR013783">
    <property type="entry name" value="Ig-like_fold"/>
</dbReference>
<keyword evidence="8" id="KW-0393">Immunoglobulin domain</keyword>
<evidence type="ECO:0000256" key="5">
    <source>
        <dbReference type="ARBA" id="ARBA00023136"/>
    </source>
</evidence>
<evidence type="ECO:0000313" key="13">
    <source>
        <dbReference type="Proteomes" id="UP000050525"/>
    </source>
</evidence>
<protein>
    <submittedName>
        <fullName evidence="12">OX-2 membrane glycoprotein</fullName>
    </submittedName>
</protein>
<evidence type="ECO:0000256" key="7">
    <source>
        <dbReference type="ARBA" id="ARBA00023180"/>
    </source>
</evidence>
<feature type="domain" description="Ig-like" evidence="11">
    <location>
        <begin position="11"/>
        <end position="100"/>
    </location>
</feature>
<dbReference type="GO" id="GO:0034113">
    <property type="term" value="P:heterotypic cell-cell adhesion"/>
    <property type="evidence" value="ECO:0007669"/>
    <property type="project" value="TreeGrafter"/>
</dbReference>
<reference evidence="12 13" key="1">
    <citation type="journal article" date="2012" name="Genome Biol.">
        <title>Sequencing three crocodilian genomes to illuminate the evolution of archosaurs and amniotes.</title>
        <authorList>
            <person name="St John J.A."/>
            <person name="Braun E.L."/>
            <person name="Isberg S.R."/>
            <person name="Miles L.G."/>
            <person name="Chong A.Y."/>
            <person name="Gongora J."/>
            <person name="Dalzell P."/>
            <person name="Moran C."/>
            <person name="Bed'hom B."/>
            <person name="Abzhanov A."/>
            <person name="Burgess S.C."/>
            <person name="Cooksey A.M."/>
            <person name="Castoe T.A."/>
            <person name="Crawford N.G."/>
            <person name="Densmore L.D."/>
            <person name="Drew J.C."/>
            <person name="Edwards S.V."/>
            <person name="Faircloth B.C."/>
            <person name="Fujita M.K."/>
            <person name="Greenwold M.J."/>
            <person name="Hoffmann F.G."/>
            <person name="Howard J.M."/>
            <person name="Iguchi T."/>
            <person name="Janes D.E."/>
            <person name="Khan S.Y."/>
            <person name="Kohno S."/>
            <person name="de Koning A.J."/>
            <person name="Lance S.L."/>
            <person name="McCarthy F.M."/>
            <person name="McCormack J.E."/>
            <person name="Merchant M.E."/>
            <person name="Peterson D.G."/>
            <person name="Pollock D.D."/>
            <person name="Pourmand N."/>
            <person name="Raney B.J."/>
            <person name="Roessler K.A."/>
            <person name="Sanford J.R."/>
            <person name="Sawyer R.H."/>
            <person name="Schmidt C.J."/>
            <person name="Triplett E.W."/>
            <person name="Tuberville T.D."/>
            <person name="Venegas-Anaya M."/>
            <person name="Howard J.T."/>
            <person name="Jarvis E.D."/>
            <person name="Guillette L.J.Jr."/>
            <person name="Glenn T.C."/>
            <person name="Green R.E."/>
            <person name="Ray D.A."/>
        </authorList>
    </citation>
    <scope>NUCLEOTIDE SEQUENCE [LARGE SCALE GENOMIC DNA]</scope>
    <source>
        <strain evidence="12">KSC_2009_1</strain>
    </source>
</reference>
<dbReference type="Pfam" id="PF08205">
    <property type="entry name" value="C2-set_2"/>
    <property type="match status" value="1"/>
</dbReference>
<evidence type="ECO:0000256" key="2">
    <source>
        <dbReference type="ARBA" id="ARBA00022692"/>
    </source>
</evidence>
<dbReference type="InterPro" id="IPR007110">
    <property type="entry name" value="Ig-like_dom"/>
</dbReference>
<accession>A0A151MD60</accession>
<dbReference type="GO" id="GO:0009986">
    <property type="term" value="C:cell surface"/>
    <property type="evidence" value="ECO:0007669"/>
    <property type="project" value="TreeGrafter"/>
</dbReference>
<evidence type="ECO:0000313" key="12">
    <source>
        <dbReference type="EMBL" id="KYO22476.1"/>
    </source>
</evidence>
<keyword evidence="4 10" id="KW-1133">Transmembrane helix</keyword>
<evidence type="ECO:0000256" key="8">
    <source>
        <dbReference type="ARBA" id="ARBA00023319"/>
    </source>
</evidence>
<dbReference type="PROSITE" id="PS50835">
    <property type="entry name" value="IG_LIKE"/>
    <property type="match status" value="1"/>
</dbReference>
<dbReference type="PANTHER" id="PTHR46841">
    <property type="entry name" value="OX-2 MEMBRANE GLYCOPROTEIN"/>
    <property type="match status" value="1"/>
</dbReference>
<gene>
    <name evidence="12" type="primary">CD200</name>
    <name evidence="12" type="ORF">Y1Q_0003043</name>
</gene>
<evidence type="ECO:0000256" key="4">
    <source>
        <dbReference type="ARBA" id="ARBA00022989"/>
    </source>
</evidence>
<comment type="subcellular location">
    <subcellularLocation>
        <location evidence="1">Membrane</location>
        <topology evidence="1">Single-pass membrane protein</topology>
    </subcellularLocation>
</comment>
<evidence type="ECO:0000256" key="6">
    <source>
        <dbReference type="ARBA" id="ARBA00023157"/>
    </source>
</evidence>
<dbReference type="Proteomes" id="UP000050525">
    <property type="component" value="Unassembled WGS sequence"/>
</dbReference>
<feature type="transmembrane region" description="Helical" evidence="10">
    <location>
        <begin position="120"/>
        <end position="141"/>
    </location>
</feature>
<keyword evidence="7" id="KW-0325">Glycoprotein</keyword>
<dbReference type="eggNOG" id="ENOG502S5DU">
    <property type="taxonomic scope" value="Eukaryota"/>
</dbReference>
<evidence type="ECO:0000256" key="9">
    <source>
        <dbReference type="SAM" id="MobiDB-lite"/>
    </source>
</evidence>
<dbReference type="GO" id="GO:0098632">
    <property type="term" value="F:cell-cell adhesion mediator activity"/>
    <property type="evidence" value="ECO:0007669"/>
    <property type="project" value="InterPro"/>
</dbReference>
<sequence>MCLEVYAISEPRVEAKLVSSPDNAGEKLLEMSCSVTGKPTPKVSWILSSHFQQRPTEYFIKHANQTVTAISSFTHVPSRILLEESLACEIQHPSLNITLALPKDSLKQSQGLHEPKVRDVPIYVSTVLVLLVLLGCFCHCWRRQHQRKENQDLCWVLPISTRDKKSIWCTDHGQPHPTTPSASEDLLDS</sequence>
<dbReference type="Gene3D" id="2.60.40.10">
    <property type="entry name" value="Immunoglobulins"/>
    <property type="match status" value="1"/>
</dbReference>
<dbReference type="GO" id="GO:0043025">
    <property type="term" value="C:neuronal cell body"/>
    <property type="evidence" value="ECO:0007669"/>
    <property type="project" value="TreeGrafter"/>
</dbReference>
<dbReference type="InterPro" id="IPR047164">
    <property type="entry name" value="OX2G-like"/>
</dbReference>
<organism evidence="12 13">
    <name type="scientific">Alligator mississippiensis</name>
    <name type="common">American alligator</name>
    <dbReference type="NCBI Taxonomy" id="8496"/>
    <lineage>
        <taxon>Eukaryota</taxon>
        <taxon>Metazoa</taxon>
        <taxon>Chordata</taxon>
        <taxon>Craniata</taxon>
        <taxon>Vertebrata</taxon>
        <taxon>Euteleostomi</taxon>
        <taxon>Archelosauria</taxon>
        <taxon>Archosauria</taxon>
        <taxon>Crocodylia</taxon>
        <taxon>Alligatoridae</taxon>
        <taxon>Alligatorinae</taxon>
        <taxon>Alligator</taxon>
    </lineage>
</organism>
<keyword evidence="13" id="KW-1185">Reference proteome</keyword>
<dbReference type="EMBL" id="AKHW03006231">
    <property type="protein sequence ID" value="KYO22476.1"/>
    <property type="molecule type" value="Genomic_DNA"/>
</dbReference>
<dbReference type="PANTHER" id="PTHR46841:SF7">
    <property type="entry name" value="IG-LIKE DOMAIN-CONTAINING PROTEIN"/>
    <property type="match status" value="1"/>
</dbReference>
<dbReference type="InterPro" id="IPR036179">
    <property type="entry name" value="Ig-like_dom_sf"/>
</dbReference>
<keyword evidence="6" id="KW-1015">Disulfide bond</keyword>
<dbReference type="GO" id="GO:0150079">
    <property type="term" value="P:negative regulation of neuroinflammatory response"/>
    <property type="evidence" value="ECO:0007669"/>
    <property type="project" value="TreeGrafter"/>
</dbReference>
<dbReference type="AlphaFoldDB" id="A0A151MD60"/>
<dbReference type="PhylomeDB" id="A0A151MD60"/>
<evidence type="ECO:0000256" key="3">
    <source>
        <dbReference type="ARBA" id="ARBA00022729"/>
    </source>
</evidence>
<dbReference type="GO" id="GO:0030424">
    <property type="term" value="C:axon"/>
    <property type="evidence" value="ECO:0007669"/>
    <property type="project" value="TreeGrafter"/>
</dbReference>
<evidence type="ECO:0000256" key="1">
    <source>
        <dbReference type="ARBA" id="ARBA00004167"/>
    </source>
</evidence>
<name>A0A151MD60_ALLMI</name>
<feature type="region of interest" description="Disordered" evidence="9">
    <location>
        <begin position="170"/>
        <end position="189"/>
    </location>
</feature>
<dbReference type="SUPFAM" id="SSF48726">
    <property type="entry name" value="Immunoglobulin"/>
    <property type="match status" value="1"/>
</dbReference>
<proteinExistence type="predicted"/>
<dbReference type="GO" id="GO:0016020">
    <property type="term" value="C:membrane"/>
    <property type="evidence" value="ECO:0007669"/>
    <property type="project" value="UniProtKB-SubCell"/>
</dbReference>
<dbReference type="InterPro" id="IPR013162">
    <property type="entry name" value="CD80_C2-set"/>
</dbReference>
<keyword evidence="5 10" id="KW-0472">Membrane</keyword>
<keyword evidence="3" id="KW-0732">Signal</keyword>